<dbReference type="InterPro" id="IPR050229">
    <property type="entry name" value="GlpE_sulfurtransferase"/>
</dbReference>
<dbReference type="InterPro" id="IPR001763">
    <property type="entry name" value="Rhodanese-like_dom"/>
</dbReference>
<evidence type="ECO:0000313" key="3">
    <source>
        <dbReference type="Proteomes" id="UP000250790"/>
    </source>
</evidence>
<dbReference type="Proteomes" id="UP000250790">
    <property type="component" value="Unassembled WGS sequence"/>
</dbReference>
<dbReference type="Gene3D" id="3.40.250.10">
    <property type="entry name" value="Rhodanese-like domain"/>
    <property type="match status" value="1"/>
</dbReference>
<feature type="domain" description="Rhodanese" evidence="1">
    <location>
        <begin position="32"/>
        <end position="122"/>
    </location>
</feature>
<gene>
    <name evidence="2" type="ORF">B9Z37_13720</name>
</gene>
<protein>
    <submittedName>
        <fullName evidence="2">Sulfurtransferase</fullName>
    </submittedName>
</protein>
<evidence type="ECO:0000313" key="2">
    <source>
        <dbReference type="EMBL" id="PUE52119.1"/>
    </source>
</evidence>
<dbReference type="GO" id="GO:0016740">
    <property type="term" value="F:transferase activity"/>
    <property type="evidence" value="ECO:0007669"/>
    <property type="project" value="UniProtKB-KW"/>
</dbReference>
<sequence length="124" mass="13610">MAAMLVLCTLAACTENNTTDTVTLEQARAEHESGKVVLIDIREKPEHLTGVAQGAVLLPMSELAQKQSQIPKDSTQPVLLICNTQNRSKATFDMLKQQGYKNVRYVEGGMSQWAAKGWPLVAPR</sequence>
<proteinExistence type="predicted"/>
<dbReference type="InterPro" id="IPR036873">
    <property type="entry name" value="Rhodanese-like_dom_sf"/>
</dbReference>
<dbReference type="SMART" id="SM00450">
    <property type="entry name" value="RHOD"/>
    <property type="match status" value="1"/>
</dbReference>
<dbReference type="Pfam" id="PF00581">
    <property type="entry name" value="Rhodanese"/>
    <property type="match status" value="1"/>
</dbReference>
<dbReference type="AlphaFoldDB" id="A0A315E4Q5"/>
<evidence type="ECO:0000259" key="1">
    <source>
        <dbReference type="PROSITE" id="PS50206"/>
    </source>
</evidence>
<reference evidence="2 3" key="1">
    <citation type="submission" date="2017-04" db="EMBL/GenBank/DDBJ databases">
        <title>Unexpected and diverse lifestyles within the genus Limnohabitans.</title>
        <authorList>
            <person name="Kasalicky V."/>
            <person name="Mehrshad M."/>
            <person name="Andrei S.-A."/>
            <person name="Salcher M."/>
            <person name="Kratochvilova H."/>
            <person name="Simek K."/>
            <person name="Ghai R."/>
        </authorList>
    </citation>
    <scope>NUCLEOTIDE SEQUENCE [LARGE SCALE GENOMIC DNA]</scope>
    <source>
        <strain evidence="2 3">II-B4</strain>
    </source>
</reference>
<dbReference type="PANTHER" id="PTHR43031:SF1">
    <property type="entry name" value="PYRIDINE NUCLEOTIDE-DISULPHIDE OXIDOREDUCTASE"/>
    <property type="match status" value="1"/>
</dbReference>
<dbReference type="EMBL" id="NESN01000005">
    <property type="protein sequence ID" value="PUE52119.1"/>
    <property type="molecule type" value="Genomic_DNA"/>
</dbReference>
<name>A0A315E4Q5_9BURK</name>
<accession>A0A315E4Q5</accession>
<dbReference type="PANTHER" id="PTHR43031">
    <property type="entry name" value="FAD-DEPENDENT OXIDOREDUCTASE"/>
    <property type="match status" value="1"/>
</dbReference>
<comment type="caution">
    <text evidence="2">The sequence shown here is derived from an EMBL/GenBank/DDBJ whole genome shotgun (WGS) entry which is preliminary data.</text>
</comment>
<organism evidence="2 3">
    <name type="scientific">Limnohabitans parvus II-B4</name>
    <dbReference type="NCBI Taxonomy" id="1293052"/>
    <lineage>
        <taxon>Bacteria</taxon>
        <taxon>Pseudomonadati</taxon>
        <taxon>Pseudomonadota</taxon>
        <taxon>Betaproteobacteria</taxon>
        <taxon>Burkholderiales</taxon>
        <taxon>Comamonadaceae</taxon>
        <taxon>Limnohabitans</taxon>
    </lineage>
</organism>
<dbReference type="RefSeq" id="WP_240606735.1">
    <property type="nucleotide sequence ID" value="NZ_NESN01000005.1"/>
</dbReference>
<dbReference type="CDD" id="cd00158">
    <property type="entry name" value="RHOD"/>
    <property type="match status" value="1"/>
</dbReference>
<dbReference type="SUPFAM" id="SSF52821">
    <property type="entry name" value="Rhodanese/Cell cycle control phosphatase"/>
    <property type="match status" value="1"/>
</dbReference>
<dbReference type="PROSITE" id="PS50206">
    <property type="entry name" value="RHODANESE_3"/>
    <property type="match status" value="1"/>
</dbReference>
<keyword evidence="2" id="KW-0808">Transferase</keyword>
<keyword evidence="3" id="KW-1185">Reference proteome</keyword>